<dbReference type="EMBL" id="CAGKOT010000020">
    <property type="protein sequence ID" value="CAB5364841.1"/>
    <property type="molecule type" value="Genomic_DNA"/>
</dbReference>
<accession>A0A2I1EAX7</accession>
<dbReference type="Proteomes" id="UP000684084">
    <property type="component" value="Unassembled WGS sequence"/>
</dbReference>
<sequence>MLNHIVQSSSRLQTISASTNGITSFLNLRKRNPFYYNININNHKDYDRNENIQCNNINERTISLAAKHLRISTPSPLLEFKTSKTSSFRSDYDFLSAFGILKSVPSPSNKIFSNKKRYILFNPPSPKSNILDEQYYINKHKFGDKKANKNDFIIMPTVFISDYMNEDMEIYEDDG</sequence>
<reference evidence="2 3" key="2">
    <citation type="submission" date="2017-10" db="EMBL/GenBank/DDBJ databases">
        <title>Extensive intraspecific genome diversity in a model arbuscular mycorrhizal fungus.</title>
        <authorList>
            <person name="Chen E.C.H."/>
            <person name="Morin E."/>
            <person name="Baudet D."/>
            <person name="Noel J."/>
            <person name="Ndikumana S."/>
            <person name="Charron P."/>
            <person name="St-Onge C."/>
            <person name="Giorgi J."/>
            <person name="Grigoriev I.V."/>
            <person name="Roux C."/>
            <person name="Martin F.M."/>
            <person name="Corradi N."/>
        </authorList>
    </citation>
    <scope>NUCLEOTIDE SEQUENCE [LARGE SCALE GENOMIC DNA]</scope>
    <source>
        <strain evidence="2 3">C2</strain>
    </source>
</reference>
<gene>
    <name evidence="1" type="ORF">CHRIB12_LOCUS10172</name>
    <name evidence="2" type="ORF">RhiirC2_377378</name>
</gene>
<proteinExistence type="predicted"/>
<name>A0A2I1EAX7_9GLOM</name>
<dbReference type="VEuPathDB" id="FungiDB:FUN_013594"/>
<dbReference type="Proteomes" id="UP000233469">
    <property type="component" value="Unassembled WGS sequence"/>
</dbReference>
<reference evidence="2 3" key="1">
    <citation type="submission" date="2016-04" db="EMBL/GenBank/DDBJ databases">
        <title>Genome analyses suggest a sexual origin of heterokaryosis in a supposedly ancient asexual fungus.</title>
        <authorList>
            <person name="Ropars J."/>
            <person name="Sedzielewska K."/>
            <person name="Noel J."/>
            <person name="Charron P."/>
            <person name="Farinelli L."/>
            <person name="Marton T."/>
            <person name="Kruger M."/>
            <person name="Pelin A."/>
            <person name="Brachmann A."/>
            <person name="Corradi N."/>
        </authorList>
    </citation>
    <scope>NUCLEOTIDE SEQUENCE [LARGE SCALE GENOMIC DNA]</scope>
    <source>
        <strain evidence="2 3">C2</strain>
    </source>
</reference>
<dbReference type="EMBL" id="LLXL01000432">
    <property type="protein sequence ID" value="PKK72571.1"/>
    <property type="molecule type" value="Genomic_DNA"/>
</dbReference>
<protein>
    <submittedName>
        <fullName evidence="2">Uncharacterized protein</fullName>
    </submittedName>
</protein>
<evidence type="ECO:0000313" key="3">
    <source>
        <dbReference type="Proteomes" id="UP000233469"/>
    </source>
</evidence>
<organism evidence="2 3">
    <name type="scientific">Rhizophagus irregularis</name>
    <dbReference type="NCBI Taxonomy" id="588596"/>
    <lineage>
        <taxon>Eukaryota</taxon>
        <taxon>Fungi</taxon>
        <taxon>Fungi incertae sedis</taxon>
        <taxon>Mucoromycota</taxon>
        <taxon>Glomeromycotina</taxon>
        <taxon>Glomeromycetes</taxon>
        <taxon>Glomerales</taxon>
        <taxon>Glomeraceae</taxon>
        <taxon>Rhizophagus</taxon>
    </lineage>
</organism>
<dbReference type="AlphaFoldDB" id="A0A2I1EAX7"/>
<dbReference type="VEuPathDB" id="FungiDB:RhiirFUN_019919"/>
<dbReference type="OrthoDB" id="2312902at2759"/>
<comment type="caution">
    <text evidence="2">The sequence shown here is derived from an EMBL/GenBank/DDBJ whole genome shotgun (WGS) entry which is preliminary data.</text>
</comment>
<reference evidence="1" key="3">
    <citation type="submission" date="2020-05" db="EMBL/GenBank/DDBJ databases">
        <authorList>
            <person name="Rincon C."/>
            <person name="Sanders R I."/>
            <person name="Robbins C."/>
            <person name="Chaturvedi A."/>
        </authorList>
    </citation>
    <scope>NUCLEOTIDE SEQUENCE</scope>
    <source>
        <strain evidence="1">CHB12</strain>
    </source>
</reference>
<evidence type="ECO:0000313" key="2">
    <source>
        <dbReference type="EMBL" id="PKK72571.1"/>
    </source>
</evidence>
<dbReference type="VEuPathDB" id="FungiDB:RhiirA1_455223"/>
<evidence type="ECO:0000313" key="1">
    <source>
        <dbReference type="EMBL" id="CAB5364841.1"/>
    </source>
</evidence>